<dbReference type="AlphaFoldDB" id="A0A813A081"/>
<accession>A0A813A081</accession>
<organism evidence="1 2">
    <name type="scientific">Symbiodinium necroappetens</name>
    <dbReference type="NCBI Taxonomy" id="1628268"/>
    <lineage>
        <taxon>Eukaryota</taxon>
        <taxon>Sar</taxon>
        <taxon>Alveolata</taxon>
        <taxon>Dinophyceae</taxon>
        <taxon>Suessiales</taxon>
        <taxon>Symbiodiniaceae</taxon>
        <taxon>Symbiodinium</taxon>
    </lineage>
</organism>
<proteinExistence type="predicted"/>
<name>A0A813A081_9DINO</name>
<comment type="caution">
    <text evidence="1">The sequence shown here is derived from an EMBL/GenBank/DDBJ whole genome shotgun (WGS) entry which is preliminary data.</text>
</comment>
<keyword evidence="2" id="KW-1185">Reference proteome</keyword>
<evidence type="ECO:0000313" key="2">
    <source>
        <dbReference type="Proteomes" id="UP000601435"/>
    </source>
</evidence>
<evidence type="ECO:0000313" key="1">
    <source>
        <dbReference type="EMBL" id="CAE7843585.1"/>
    </source>
</evidence>
<sequence length="224" mass="25567">MTRSSQLSSDVKEWLALALEVPRPDQYFRQQPRRAERRRKQIAAARYSYETWLTVTLSQLHVPHQAQAIVGCHRVPITFRAQRHLIDVLDLQDLTVPANRVTGAAELRRRHLLQLGWAMHSIHLRDLHEAVQKGKLRLTVSKLIASLDPGAARAASFSESTFTSRAPKVQVLNRGRWQSRTTDQVLSDFSDSEIEDEDDRGSARLRNPRSVLRERAVRAAQQIG</sequence>
<dbReference type="EMBL" id="CAJNJA010051364">
    <property type="protein sequence ID" value="CAE7843585.1"/>
    <property type="molecule type" value="Genomic_DNA"/>
</dbReference>
<protein>
    <submittedName>
        <fullName evidence="1">Uncharacterized protein</fullName>
    </submittedName>
</protein>
<reference evidence="1" key="1">
    <citation type="submission" date="2021-02" db="EMBL/GenBank/DDBJ databases">
        <authorList>
            <person name="Dougan E. K."/>
            <person name="Rhodes N."/>
            <person name="Thang M."/>
            <person name="Chan C."/>
        </authorList>
    </citation>
    <scope>NUCLEOTIDE SEQUENCE</scope>
</reference>
<gene>
    <name evidence="1" type="ORF">SNEC2469_LOCUS25804</name>
</gene>
<dbReference type="Proteomes" id="UP000601435">
    <property type="component" value="Unassembled WGS sequence"/>
</dbReference>
<dbReference type="OrthoDB" id="385235at2759"/>